<evidence type="ECO:0000256" key="2">
    <source>
        <dbReference type="SAM" id="MobiDB-lite"/>
    </source>
</evidence>
<name>A0A8H8VFA1_ORBOL</name>
<feature type="compositionally biased region" description="Low complexity" evidence="2">
    <location>
        <begin position="670"/>
        <end position="692"/>
    </location>
</feature>
<gene>
    <name evidence="4" type="ORF">TWF679_003362</name>
</gene>
<feature type="compositionally biased region" description="Low complexity" evidence="2">
    <location>
        <begin position="322"/>
        <end position="333"/>
    </location>
</feature>
<feature type="region of interest" description="Disordered" evidence="2">
    <location>
        <begin position="318"/>
        <end position="355"/>
    </location>
</feature>
<feature type="compositionally biased region" description="Low complexity" evidence="2">
    <location>
        <begin position="340"/>
        <end position="355"/>
    </location>
</feature>
<feature type="region of interest" description="Disordered" evidence="2">
    <location>
        <begin position="559"/>
        <end position="586"/>
    </location>
</feature>
<dbReference type="Proteomes" id="UP000614610">
    <property type="component" value="Unassembled WGS sequence"/>
</dbReference>
<dbReference type="EMBL" id="WIWT01000017">
    <property type="protein sequence ID" value="KAF3216145.1"/>
    <property type="molecule type" value="Genomic_DNA"/>
</dbReference>
<reference evidence="4" key="1">
    <citation type="submission" date="2019-06" db="EMBL/GenBank/DDBJ databases">
        <authorList>
            <person name="Palmer J.M."/>
        </authorList>
    </citation>
    <scope>NUCLEOTIDE SEQUENCE</scope>
    <source>
        <strain evidence="4">TWF679</strain>
    </source>
</reference>
<keyword evidence="3" id="KW-0732">Signal</keyword>
<comment type="caution">
    <text evidence="4">The sequence shown here is derived from an EMBL/GenBank/DDBJ whole genome shotgun (WGS) entry which is preliminary data.</text>
</comment>
<evidence type="ECO:0000256" key="3">
    <source>
        <dbReference type="SAM" id="SignalP"/>
    </source>
</evidence>
<dbReference type="AlphaFoldDB" id="A0A8H8VFA1"/>
<sequence length="936" mass="106064">MRILFLTLTSIPSTSAWSYLFWQVPPSLSSSSGPPNYGTKVFQPPAPCKQIPLDPQSTGLTITQFGENNVLPEARRYQANHQWLDPVRYIGLWHSNLRKSCEGLPDVIVRYYPDVYTRQTIDFGNLGGYTEWIGDLTFRYWGEIPFGDQYFQEQLVPGDVAVRNSRPAARGIASYENNYVVASNAITVTPIRASWGLDSSRWQGTGTVTSSREVTFTFPPNIQILTSQPLDREKEVALGYVPENYQFPTDRIEEELETAPPTNLNQVQQPEIESMVSNLDPNEGATLRAAKNLNREQLEGQLDDFRRSQQEILDQIARDRAQQQQQQQQNANILPPPLTSNPNPQSSGPQLQQQQDINPPQQLLHPFLPQENEERLSPDQLADRVAQWTAKQWPKQQAKGVTVDAFVKYMNGLNLNLLRLRQYYENIEQQIDNARKTQQRLRDQMFVLQLPGNILASNSNQNQNQNILNPNILNPNILNPNTLNPNILNPNILNPNILNPNINILNPNPVQNQGRSIVPRSGQQQQKQKQKQQQGTQQILPKDCICPNLSGVISLEQPAADQPQNQRFLPDMPPNSLQSPEQVAPTQQLSEATGNINTEVNNNNLRNTIANNIKSGLQVSEELTNQIQPDRQPKKAKSQEPKGTVVADRVYSSALDTIRKIFDTQKNPPAAAASATTGTTSSNQESSETNTNCICPETSQPETNQNINPETFEFPIRQSLPPVSHDIANSNAQQYLPELSKKVIDEIEERKKKHREDRIQQSRVARLAELEKATEIEEKIEEQQESTGANFQGSAVEEEKVIDDPELRSRILIEEEGGEGVVEEEEAVEEEEEEALIQQSPLDLAAQLLIEEEDIQQNIPDLIIREDEDRDRDRDVIFMDKSLYDTEIKEEEEGEDLETKLAREKRRAEARTRNENFVMPVVSGSEFFEEIKDEVI</sequence>
<feature type="region of interest" description="Disordered" evidence="2">
    <location>
        <begin position="666"/>
        <end position="692"/>
    </location>
</feature>
<protein>
    <submittedName>
        <fullName evidence="4">Uncharacterized protein</fullName>
    </submittedName>
</protein>
<dbReference type="OrthoDB" id="5392168at2759"/>
<evidence type="ECO:0000313" key="5">
    <source>
        <dbReference type="Proteomes" id="UP000614610"/>
    </source>
</evidence>
<feature type="chain" id="PRO_5034915588" evidence="3">
    <location>
        <begin position="17"/>
        <end position="936"/>
    </location>
</feature>
<evidence type="ECO:0000313" key="4">
    <source>
        <dbReference type="EMBL" id="KAF3216145.1"/>
    </source>
</evidence>
<feature type="coiled-coil region" evidence="1">
    <location>
        <begin position="410"/>
        <end position="444"/>
    </location>
</feature>
<organism evidence="4 5">
    <name type="scientific">Orbilia oligospora</name>
    <name type="common">Nematode-trapping fungus</name>
    <name type="synonym">Arthrobotrys oligospora</name>
    <dbReference type="NCBI Taxonomy" id="2813651"/>
    <lineage>
        <taxon>Eukaryota</taxon>
        <taxon>Fungi</taxon>
        <taxon>Dikarya</taxon>
        <taxon>Ascomycota</taxon>
        <taxon>Pezizomycotina</taxon>
        <taxon>Orbiliomycetes</taxon>
        <taxon>Orbiliales</taxon>
        <taxon>Orbiliaceae</taxon>
        <taxon>Orbilia</taxon>
    </lineage>
</organism>
<keyword evidence="1" id="KW-0175">Coiled coil</keyword>
<feature type="compositionally biased region" description="Low complexity" evidence="2">
    <location>
        <begin position="522"/>
        <end position="538"/>
    </location>
</feature>
<feature type="region of interest" description="Disordered" evidence="2">
    <location>
        <begin position="508"/>
        <end position="538"/>
    </location>
</feature>
<accession>A0A8H8VFA1</accession>
<feature type="signal peptide" evidence="3">
    <location>
        <begin position="1"/>
        <end position="16"/>
    </location>
</feature>
<proteinExistence type="predicted"/>
<evidence type="ECO:0000256" key="1">
    <source>
        <dbReference type="SAM" id="Coils"/>
    </source>
</evidence>
<feature type="compositionally biased region" description="Polar residues" evidence="2">
    <location>
        <begin position="575"/>
        <end position="586"/>
    </location>
</feature>